<dbReference type="GO" id="GO:0006018">
    <property type="term" value="P:2-deoxyribose 1-phosphate catabolic process"/>
    <property type="evidence" value="ECO:0007669"/>
    <property type="project" value="UniProtKB-UniRule"/>
</dbReference>
<dbReference type="EMBL" id="FOVK01000001">
    <property type="protein sequence ID" value="SFN33058.1"/>
    <property type="molecule type" value="Genomic_DNA"/>
</dbReference>
<sequence>MKRAILVVLDSVGIGEMPDADQYGDVGSNTLGNIADQVGGMEIPNLEKLGLGNIAPLKGVSVIDTPEGAFGKSAELSVGKDTVTGHWEMSGVILEKPLNTYPEGFSKEIMDAFESKIGRKTLGNVVASGTEIIERLGDEHVKTGYPIIYTSADSVFQIAAHEGVIPLDELYRYCEVAREMLVGDWQVGRVIARPFVGEDGVYTRTENRKDFALDPFNKTILEYVKEAGQNVMCVGKISDVFNNIGVTHSVHTKNNMQGVDETLKFMKEDLGGLLWTNLVDFDMMFGHRNDYVGYYNAIREFDERLPEILETMTEDDILILTADHGCDPTTPSTDHSREYIPILVYGKNVKPGANLGVRRTFSDIGKTVLEYLGVQNDLYGESFWSEIKA</sequence>
<dbReference type="InterPro" id="IPR024052">
    <property type="entry name" value="Phosphopentomutase_DeoB_cap_sf"/>
</dbReference>
<comment type="cofactor">
    <cofactor evidence="6">
        <name>Mn(2+)</name>
        <dbReference type="ChEBI" id="CHEBI:29035"/>
    </cofactor>
    <text evidence="6">Binds 2 manganese ions.</text>
</comment>
<dbReference type="CDD" id="cd16009">
    <property type="entry name" value="PPM"/>
    <property type="match status" value="1"/>
</dbReference>
<dbReference type="GO" id="GO:0009117">
    <property type="term" value="P:nucleotide metabolic process"/>
    <property type="evidence" value="ECO:0007669"/>
    <property type="project" value="UniProtKB-UniRule"/>
</dbReference>
<comment type="similarity">
    <text evidence="1 6">Belongs to the phosphopentomutase family.</text>
</comment>
<feature type="binding site" evidence="6">
    <location>
        <position position="10"/>
    </location>
    <ligand>
        <name>Mn(2+)</name>
        <dbReference type="ChEBI" id="CHEBI:29035"/>
        <label>1</label>
    </ligand>
</feature>
<feature type="binding site" evidence="6">
    <location>
        <position position="324"/>
    </location>
    <ligand>
        <name>Mn(2+)</name>
        <dbReference type="ChEBI" id="CHEBI:29035"/>
        <label>1</label>
    </ligand>
</feature>
<dbReference type="Proteomes" id="UP000181899">
    <property type="component" value="Unassembled WGS sequence"/>
</dbReference>
<dbReference type="Gene3D" id="3.30.70.1250">
    <property type="entry name" value="Phosphopentomutase"/>
    <property type="match status" value="1"/>
</dbReference>
<comment type="catalytic activity">
    <reaction evidence="6">
        <text>2-deoxy-alpha-D-ribose 1-phosphate = 2-deoxy-D-ribose 5-phosphate</text>
        <dbReference type="Rhea" id="RHEA:27658"/>
        <dbReference type="ChEBI" id="CHEBI:57259"/>
        <dbReference type="ChEBI" id="CHEBI:62877"/>
        <dbReference type="EC" id="5.4.2.7"/>
    </reaction>
</comment>
<proteinExistence type="inferred from homology"/>
<feature type="binding site" evidence="6">
    <location>
        <position position="282"/>
    </location>
    <ligand>
        <name>Mn(2+)</name>
        <dbReference type="ChEBI" id="CHEBI:29035"/>
        <label>2</label>
    </ligand>
</feature>
<dbReference type="NCBIfam" id="NF003766">
    <property type="entry name" value="PRK05362.1"/>
    <property type="match status" value="1"/>
</dbReference>
<evidence type="ECO:0000256" key="5">
    <source>
        <dbReference type="ARBA" id="ARBA00023235"/>
    </source>
</evidence>
<dbReference type="EC" id="5.4.2.7" evidence="6 7"/>
<evidence type="ECO:0000313" key="9">
    <source>
        <dbReference type="EMBL" id="SFN33058.1"/>
    </source>
</evidence>
<evidence type="ECO:0000256" key="2">
    <source>
        <dbReference type="ARBA" id="ARBA00022490"/>
    </source>
</evidence>
<evidence type="ECO:0000259" key="8">
    <source>
        <dbReference type="Pfam" id="PF01676"/>
    </source>
</evidence>
<dbReference type="GO" id="GO:0000287">
    <property type="term" value="F:magnesium ion binding"/>
    <property type="evidence" value="ECO:0007669"/>
    <property type="project" value="UniProtKB-UniRule"/>
</dbReference>
<dbReference type="InterPro" id="IPR017850">
    <property type="entry name" value="Alkaline_phosphatase_core_sf"/>
</dbReference>
<protein>
    <recommendedName>
        <fullName evidence="6 7">Phosphopentomutase</fullName>
        <ecNumber evidence="6 7">5.4.2.7</ecNumber>
    </recommendedName>
    <alternativeName>
        <fullName evidence="6">Phosphodeoxyribomutase</fullName>
    </alternativeName>
</protein>
<dbReference type="GO" id="GO:0008973">
    <property type="term" value="F:phosphopentomutase activity"/>
    <property type="evidence" value="ECO:0007669"/>
    <property type="project" value="UniProtKB-UniRule"/>
</dbReference>
<dbReference type="PANTHER" id="PTHR21110:SF0">
    <property type="entry name" value="PHOSPHOPENTOMUTASE"/>
    <property type="match status" value="1"/>
</dbReference>
<dbReference type="GO" id="GO:0006015">
    <property type="term" value="P:5-phosphoribose 1-diphosphate biosynthetic process"/>
    <property type="evidence" value="ECO:0007669"/>
    <property type="project" value="UniProtKB-UniPathway"/>
</dbReference>
<keyword evidence="4 6" id="KW-0464">Manganese</keyword>
<feature type="domain" description="Metalloenzyme" evidence="8">
    <location>
        <begin position="2"/>
        <end position="375"/>
    </location>
</feature>
<comment type="catalytic activity">
    <reaction evidence="6">
        <text>alpha-D-ribose 1-phosphate = D-ribose 5-phosphate</text>
        <dbReference type="Rhea" id="RHEA:18793"/>
        <dbReference type="ChEBI" id="CHEBI:57720"/>
        <dbReference type="ChEBI" id="CHEBI:78346"/>
        <dbReference type="EC" id="5.4.2.7"/>
    </reaction>
</comment>
<gene>
    <name evidence="6" type="primary">deoB</name>
    <name evidence="9" type="ORF">SAMN04488695_101398</name>
</gene>
<dbReference type="NCBIfam" id="TIGR01696">
    <property type="entry name" value="deoB"/>
    <property type="match status" value="1"/>
</dbReference>
<feature type="binding site" evidence="6">
    <location>
        <position position="335"/>
    </location>
    <ligand>
        <name>Mn(2+)</name>
        <dbReference type="ChEBI" id="CHEBI:29035"/>
        <label>2</label>
    </ligand>
</feature>
<name>A0A1I4Y4P6_9CLOT</name>
<feature type="binding site" evidence="6">
    <location>
        <position position="287"/>
    </location>
    <ligand>
        <name>Mn(2+)</name>
        <dbReference type="ChEBI" id="CHEBI:29035"/>
        <label>2</label>
    </ligand>
</feature>
<dbReference type="RefSeq" id="WP_074909625.1">
    <property type="nucleotide sequence ID" value="NZ_FOVK01000001.1"/>
</dbReference>
<evidence type="ECO:0000313" key="10">
    <source>
        <dbReference type="Proteomes" id="UP000181899"/>
    </source>
</evidence>
<dbReference type="SUPFAM" id="SSF143856">
    <property type="entry name" value="DeoB insert domain-like"/>
    <property type="match status" value="1"/>
</dbReference>
<comment type="function">
    <text evidence="6">Isomerase that catalyzes the conversion of deoxy-ribose 1-phosphate (dRib-1-P) and ribose 1-phosphate (Rib-1-P) to deoxy-ribose 5-phosphate (dRib-5-P) and ribose 5-phosphate (Rib-5-P), respectively.</text>
</comment>
<dbReference type="OrthoDB" id="9769930at2"/>
<keyword evidence="3 6" id="KW-0479">Metal-binding</keyword>
<dbReference type="GO" id="GO:0005829">
    <property type="term" value="C:cytosol"/>
    <property type="evidence" value="ECO:0007669"/>
    <property type="project" value="TreeGrafter"/>
</dbReference>
<comment type="pathway">
    <text evidence="6">Carbohydrate degradation; 2-deoxy-D-ribose 1-phosphate degradation; D-glyceraldehyde 3-phosphate and acetaldehyde from 2-deoxy-alpha-D-ribose 1-phosphate: step 1/2.</text>
</comment>
<dbReference type="GO" id="GO:0030145">
    <property type="term" value="F:manganese ion binding"/>
    <property type="evidence" value="ECO:0007669"/>
    <property type="project" value="UniProtKB-UniRule"/>
</dbReference>
<dbReference type="HAMAP" id="MF_00740">
    <property type="entry name" value="Phosphopentomut"/>
    <property type="match status" value="1"/>
</dbReference>
<dbReference type="InterPro" id="IPR006124">
    <property type="entry name" value="Metalloenzyme"/>
</dbReference>
<dbReference type="eggNOG" id="COG1015">
    <property type="taxonomic scope" value="Bacteria"/>
</dbReference>
<keyword evidence="5 6" id="KW-0413">Isomerase</keyword>
<evidence type="ECO:0000256" key="3">
    <source>
        <dbReference type="ARBA" id="ARBA00022723"/>
    </source>
</evidence>
<keyword evidence="2 6" id="KW-0963">Cytoplasm</keyword>
<comment type="subcellular location">
    <subcellularLocation>
        <location evidence="6">Cytoplasm</location>
    </subcellularLocation>
</comment>
<evidence type="ECO:0000256" key="1">
    <source>
        <dbReference type="ARBA" id="ARBA00010373"/>
    </source>
</evidence>
<dbReference type="Pfam" id="PF01676">
    <property type="entry name" value="Metalloenzyme"/>
    <property type="match status" value="1"/>
</dbReference>
<dbReference type="STRING" id="398199.SAMN05421804_10420"/>
<accession>A0A1I4Y4P6</accession>
<dbReference type="GO" id="GO:0043094">
    <property type="term" value="P:metabolic compound salvage"/>
    <property type="evidence" value="ECO:0007669"/>
    <property type="project" value="UniProtKB-UniRule"/>
</dbReference>
<dbReference type="InterPro" id="IPR010045">
    <property type="entry name" value="DeoB"/>
</dbReference>
<dbReference type="SUPFAM" id="SSF53649">
    <property type="entry name" value="Alkaline phosphatase-like"/>
    <property type="match status" value="1"/>
</dbReference>
<evidence type="ECO:0000256" key="4">
    <source>
        <dbReference type="ARBA" id="ARBA00023211"/>
    </source>
</evidence>
<dbReference type="PANTHER" id="PTHR21110">
    <property type="entry name" value="PHOSPHOPENTOMUTASE"/>
    <property type="match status" value="1"/>
</dbReference>
<organism evidence="9 10">
    <name type="scientific">Proteiniclasticum ruminis</name>
    <dbReference type="NCBI Taxonomy" id="398199"/>
    <lineage>
        <taxon>Bacteria</taxon>
        <taxon>Bacillati</taxon>
        <taxon>Bacillota</taxon>
        <taxon>Clostridia</taxon>
        <taxon>Eubacteriales</taxon>
        <taxon>Clostridiaceae</taxon>
        <taxon>Proteiniclasticum</taxon>
    </lineage>
</organism>
<dbReference type="AlphaFoldDB" id="A0A1I4Y4P6"/>
<dbReference type="FunFam" id="3.30.70.1250:FF:000001">
    <property type="entry name" value="Phosphopentomutase"/>
    <property type="match status" value="1"/>
</dbReference>
<dbReference type="Gene3D" id="3.40.720.10">
    <property type="entry name" value="Alkaline Phosphatase, subunit A"/>
    <property type="match status" value="1"/>
</dbReference>
<reference evidence="9 10" key="1">
    <citation type="submission" date="2016-10" db="EMBL/GenBank/DDBJ databases">
        <authorList>
            <person name="de Groot N.N."/>
        </authorList>
    </citation>
    <scope>NUCLEOTIDE SEQUENCE [LARGE SCALE GENOMIC DNA]</scope>
    <source>
        <strain evidence="9 10">ML2</strain>
    </source>
</reference>
<dbReference type="PIRSF" id="PIRSF001491">
    <property type="entry name" value="Ppentomutase"/>
    <property type="match status" value="1"/>
</dbReference>
<keyword evidence="10" id="KW-1185">Reference proteome</keyword>
<evidence type="ECO:0000256" key="6">
    <source>
        <dbReference type="HAMAP-Rule" id="MF_00740"/>
    </source>
</evidence>
<feature type="binding site" evidence="6">
    <location>
        <position position="323"/>
    </location>
    <ligand>
        <name>Mn(2+)</name>
        <dbReference type="ChEBI" id="CHEBI:29035"/>
        <label>1</label>
    </ligand>
</feature>
<evidence type="ECO:0000256" key="7">
    <source>
        <dbReference type="NCBIfam" id="TIGR01696"/>
    </source>
</evidence>
<dbReference type="UniPathway" id="UPA00087">
    <property type="reaction ID" value="UER00173"/>
</dbReference>